<keyword evidence="5 10" id="KW-0475">Mercuric resistance</keyword>
<protein>
    <recommendedName>
        <fullName evidence="4 10">Alkylmercury lyase</fullName>
        <ecNumber evidence="3 10">4.99.1.2</ecNumber>
    </recommendedName>
    <alternativeName>
        <fullName evidence="9 10">Organomercurial lyase</fullName>
    </alternativeName>
</protein>
<dbReference type="HAMAP" id="MF_00714">
    <property type="entry name" value="MerB"/>
    <property type="match status" value="1"/>
</dbReference>
<dbReference type="InterPro" id="IPR004927">
    <property type="entry name" value="MerB"/>
</dbReference>
<dbReference type="KEGG" id="saur:SABB_01777"/>
<accession>A0A850G136</accession>
<dbReference type="EC" id="4.99.1.2" evidence="3 10"/>
<evidence type="ECO:0000259" key="11">
    <source>
        <dbReference type="Pfam" id="PF12324"/>
    </source>
</evidence>
<name>A0A850G136_STAAU</name>
<evidence type="ECO:0000256" key="1">
    <source>
        <dbReference type="ARBA" id="ARBA00000165"/>
    </source>
</evidence>
<dbReference type="GO" id="GO:0018836">
    <property type="term" value="F:alkylmercury lyase activity"/>
    <property type="evidence" value="ECO:0007669"/>
    <property type="project" value="UniProtKB-UniRule"/>
</dbReference>
<proteinExistence type="inferred from homology"/>
<evidence type="ECO:0000256" key="3">
    <source>
        <dbReference type="ARBA" id="ARBA00013237"/>
    </source>
</evidence>
<dbReference type="PIRSF" id="PIRSF001458">
    <property type="entry name" value="MerB"/>
    <property type="match status" value="1"/>
</dbReference>
<dbReference type="SUPFAM" id="SSF46785">
    <property type="entry name" value="Winged helix' DNA-binding domain"/>
    <property type="match status" value="1"/>
</dbReference>
<dbReference type="Pfam" id="PF12324">
    <property type="entry name" value="HTH_15"/>
    <property type="match status" value="1"/>
</dbReference>
<dbReference type="AlphaFoldDB" id="A0A850G136"/>
<dbReference type="GO" id="GO:0046689">
    <property type="term" value="P:response to mercury ion"/>
    <property type="evidence" value="ECO:0007669"/>
    <property type="project" value="UniProtKB-UniRule"/>
</dbReference>
<evidence type="ECO:0000256" key="7">
    <source>
        <dbReference type="ARBA" id="ARBA00023239"/>
    </source>
</evidence>
<organism evidence="12 13">
    <name type="scientific">Staphylococcus aureus</name>
    <dbReference type="NCBI Taxonomy" id="1280"/>
    <lineage>
        <taxon>Bacteria</taxon>
        <taxon>Bacillati</taxon>
        <taxon>Bacillota</taxon>
        <taxon>Bacilli</taxon>
        <taxon>Bacillales</taxon>
        <taxon>Staphylococcaceae</taxon>
        <taxon>Staphylococcus</taxon>
    </lineage>
</organism>
<comment type="function">
    <text evidence="8 10">Cleaves the carbon-mercury bond of organomercurials such as phenylmercuric acetate. One product is Hg(2+), which is subsequently detoxified by the mercuric reductase.</text>
</comment>
<dbReference type="SMR" id="A0A850G136"/>
<dbReference type="Gene3D" id="3.30.450.410">
    <property type="match status" value="1"/>
</dbReference>
<evidence type="ECO:0000313" key="13">
    <source>
        <dbReference type="Proteomes" id="UP000547874"/>
    </source>
</evidence>
<evidence type="ECO:0000256" key="10">
    <source>
        <dbReference type="HAMAP-Rule" id="MF_00714"/>
    </source>
</evidence>
<evidence type="ECO:0000256" key="9">
    <source>
        <dbReference type="ARBA" id="ARBA00031271"/>
    </source>
</evidence>
<dbReference type="InterPro" id="IPR053717">
    <property type="entry name" value="MerB_lyase_sf"/>
</dbReference>
<evidence type="ECO:0000313" key="12">
    <source>
        <dbReference type="EMBL" id="NUY13237.1"/>
    </source>
</evidence>
<dbReference type="PRINTS" id="PR01699">
    <property type="entry name" value="ORGNOHGLYASE"/>
</dbReference>
<keyword evidence="7 10" id="KW-0456">Lyase</keyword>
<reference evidence="12 13" key="1">
    <citation type="journal article" date="2020" name="J. Antimicrob. Chemother.">
        <title>Detection of heterogeneous vancomycin intermediate resistance in MRSA isolates from Latin America.</title>
        <authorList>
            <person name="Castro B.E."/>
            <person name="Berrio M."/>
            <person name="Vargas M.L."/>
            <person name="Carvajal L.P."/>
            <person name="Millan L.V."/>
            <person name="Rios R."/>
            <person name="Hernandez A.K."/>
            <person name="Rincon S."/>
            <person name="Cubides P."/>
            <person name="Forero E."/>
            <person name="Dinh A."/>
            <person name="Seas C."/>
            <person name="Munita J.M."/>
            <person name="Arias C.A."/>
            <person name="Reyes J."/>
            <person name="Diaz L."/>
        </authorList>
    </citation>
    <scope>NUCLEOTIDE SEQUENCE [LARGE SCALE GENOMIC DNA]</scope>
    <source>
        <strain evidence="12 13">UE1097</strain>
    </source>
</reference>
<comment type="catalytic activity">
    <reaction evidence="1 10">
        <text>an alkylmercury + H(+) = an alkane + Hg(2+)</text>
        <dbReference type="Rhea" id="RHEA:18777"/>
        <dbReference type="ChEBI" id="CHEBI:15378"/>
        <dbReference type="ChEBI" id="CHEBI:16793"/>
        <dbReference type="ChEBI" id="CHEBI:18310"/>
        <dbReference type="ChEBI" id="CHEBI:83725"/>
        <dbReference type="EC" id="4.99.1.2"/>
    </reaction>
</comment>
<keyword evidence="6 10" id="KW-0476">Mercury</keyword>
<dbReference type="RefSeq" id="WP_020444593.1">
    <property type="nucleotide sequence ID" value="NC_021670.1"/>
</dbReference>
<feature type="domain" description="Alkylmercury lyase helix-turn-helix" evidence="11">
    <location>
        <begin position="7"/>
        <end position="78"/>
    </location>
</feature>
<dbReference type="Proteomes" id="UP000547874">
    <property type="component" value="Unassembled WGS sequence"/>
</dbReference>
<comment type="caution">
    <text evidence="12">The sequence shown here is derived from an EMBL/GenBank/DDBJ whole genome shotgun (WGS) entry which is preliminary data.</text>
</comment>
<gene>
    <name evidence="10 12" type="primary">merB</name>
    <name evidence="12" type="ORF">GQX37_12010</name>
</gene>
<dbReference type="EMBL" id="JAANEC010000118">
    <property type="protein sequence ID" value="NUY13237.1"/>
    <property type="molecule type" value="Genomic_DNA"/>
</dbReference>
<dbReference type="InterPro" id="IPR024259">
    <property type="entry name" value="MerB_HTH_dom"/>
</dbReference>
<dbReference type="NCBIfam" id="NF033555">
    <property type="entry name" value="lyase_MerB"/>
    <property type="match status" value="1"/>
</dbReference>
<evidence type="ECO:0000256" key="8">
    <source>
        <dbReference type="ARBA" id="ARBA00025326"/>
    </source>
</evidence>
<evidence type="ECO:0000256" key="2">
    <source>
        <dbReference type="ARBA" id="ARBA00009443"/>
    </source>
</evidence>
<sequence length="216" mass="23591">MKNISEFSAQLNQTFDQGEAVSMEWLFRPLLKMLAEGDPVPVEDIAAETGKPVEEVKQVLQTLPSVELDEQGRVVGYGLTLVPPPHRFEVDGKQLYAWCALDTLMFPALIGRTVHIASPCHGTGKSVRLTVEPDRVVSVEPSTAVVSIVTPDEMASVRSAFCNNVHFFSSPSAAQDWLNQHPESSVLPVEDAFELGRHLGARYEESGPTNGSCCNI</sequence>
<dbReference type="SUPFAM" id="SSF160387">
    <property type="entry name" value="NosL/MerB-like"/>
    <property type="match status" value="1"/>
</dbReference>
<dbReference type="Pfam" id="PF03243">
    <property type="entry name" value="MerB"/>
    <property type="match status" value="1"/>
</dbReference>
<dbReference type="InterPro" id="IPR036390">
    <property type="entry name" value="WH_DNA-bd_sf"/>
</dbReference>
<evidence type="ECO:0000256" key="5">
    <source>
        <dbReference type="ARBA" id="ARBA00022466"/>
    </source>
</evidence>
<evidence type="ECO:0000256" key="6">
    <source>
        <dbReference type="ARBA" id="ARBA00022914"/>
    </source>
</evidence>
<comment type="similarity">
    <text evidence="2 10">Belongs to the MerB family.</text>
</comment>
<evidence type="ECO:0000256" key="4">
    <source>
        <dbReference type="ARBA" id="ARBA00018180"/>
    </source>
</evidence>
<dbReference type="NCBIfam" id="NF009710">
    <property type="entry name" value="PRK13239.1"/>
    <property type="match status" value="1"/>
</dbReference>